<feature type="transmembrane region" description="Helical" evidence="1">
    <location>
        <begin position="6"/>
        <end position="25"/>
    </location>
</feature>
<proteinExistence type="predicted"/>
<protein>
    <recommendedName>
        <fullName evidence="3">Transmembrane protein</fullName>
    </recommendedName>
</protein>
<evidence type="ECO:0008006" key="3">
    <source>
        <dbReference type="Google" id="ProtNLM"/>
    </source>
</evidence>
<keyword evidence="1" id="KW-0472">Membrane</keyword>
<accession>A0A481Z0L7</accession>
<dbReference type="EMBL" id="MK500393">
    <property type="protein sequence ID" value="QBK88625.1"/>
    <property type="molecule type" value="Genomic_DNA"/>
</dbReference>
<organism evidence="2">
    <name type="scientific">Mimivirus LCMiAC01</name>
    <dbReference type="NCBI Taxonomy" id="2506608"/>
    <lineage>
        <taxon>Viruses</taxon>
        <taxon>Varidnaviria</taxon>
        <taxon>Bamfordvirae</taxon>
        <taxon>Nucleocytoviricota</taxon>
        <taxon>Megaviricetes</taxon>
        <taxon>Imitervirales</taxon>
        <taxon>Mimiviridae</taxon>
        <taxon>Klosneuvirinae</taxon>
    </lineage>
</organism>
<name>A0A481Z0L7_9VIRU</name>
<keyword evidence="1" id="KW-1133">Transmembrane helix</keyword>
<sequence>MKYIIVIVIVVVIGIIIGSIVGYIYTRRPVYRGPSSNIVKKQIYKGENGEYYRLEPQVYLSTKKSL</sequence>
<reference evidence="2" key="1">
    <citation type="journal article" date="2019" name="MBio">
        <title>Virus Genomes from Deep Sea Sediments Expand the Ocean Megavirome and Support Independent Origins of Viral Gigantism.</title>
        <authorList>
            <person name="Backstrom D."/>
            <person name="Yutin N."/>
            <person name="Jorgensen S.L."/>
            <person name="Dharamshi J."/>
            <person name="Homa F."/>
            <person name="Zaremba-Niedwiedzka K."/>
            <person name="Spang A."/>
            <person name="Wolf Y.I."/>
            <person name="Koonin E.V."/>
            <person name="Ettema T.J."/>
        </authorList>
    </citation>
    <scope>NUCLEOTIDE SEQUENCE</scope>
</reference>
<gene>
    <name evidence="2" type="ORF">LCMiAC01_03030</name>
</gene>
<evidence type="ECO:0000256" key="1">
    <source>
        <dbReference type="SAM" id="Phobius"/>
    </source>
</evidence>
<evidence type="ECO:0000313" key="2">
    <source>
        <dbReference type="EMBL" id="QBK88625.1"/>
    </source>
</evidence>
<keyword evidence="1" id="KW-0812">Transmembrane</keyword>